<reference evidence="6 7" key="1">
    <citation type="journal article" date="2021" name="BMC Genomics">
        <title>Datura genome reveals duplications of psychoactive alkaloid biosynthetic genes and high mutation rate following tissue culture.</title>
        <authorList>
            <person name="Rajewski A."/>
            <person name="Carter-House D."/>
            <person name="Stajich J."/>
            <person name="Litt A."/>
        </authorList>
    </citation>
    <scope>NUCLEOTIDE SEQUENCE [LARGE SCALE GENOMIC DNA]</scope>
    <source>
        <strain evidence="6">AR-01</strain>
    </source>
</reference>
<comment type="pathway">
    <text evidence="1">Phytoalexin biosynthesis; 3,4',5-trihydroxystilbene biosynthesis; 3,4',5-trihydroxystilbene from trans-4-coumarate: step 1/2.</text>
</comment>
<protein>
    <recommendedName>
        <fullName evidence="5">AMP-dependent synthetase/ligase domain-containing protein</fullName>
    </recommendedName>
</protein>
<dbReference type="Gene3D" id="3.40.50.980">
    <property type="match status" value="1"/>
</dbReference>
<accession>A0ABS8WSQ6</accession>
<dbReference type="InterPro" id="IPR020845">
    <property type="entry name" value="AMP-binding_CS"/>
</dbReference>
<comment type="similarity">
    <text evidence="2">Belongs to the ATP-dependent AMP-binding enzyme family.</text>
</comment>
<dbReference type="PROSITE" id="PS00455">
    <property type="entry name" value="AMP_BINDING"/>
    <property type="match status" value="1"/>
</dbReference>
<keyword evidence="7" id="KW-1185">Reference proteome</keyword>
<dbReference type="EMBL" id="JACEIK010009652">
    <property type="protein sequence ID" value="MCE3052487.1"/>
    <property type="molecule type" value="Genomic_DNA"/>
</dbReference>
<evidence type="ECO:0000313" key="6">
    <source>
        <dbReference type="EMBL" id="MCE3052487.1"/>
    </source>
</evidence>
<feature type="domain" description="AMP-dependent synthetase/ligase" evidence="5">
    <location>
        <begin position="26"/>
        <end position="86"/>
    </location>
</feature>
<dbReference type="InterPro" id="IPR000873">
    <property type="entry name" value="AMP-dep_synth/lig_dom"/>
</dbReference>
<keyword evidence="3" id="KW-0436">Ligase</keyword>
<evidence type="ECO:0000256" key="4">
    <source>
        <dbReference type="ARBA" id="ARBA00023051"/>
    </source>
</evidence>
<keyword evidence="4" id="KW-0587">Phenylpropanoid metabolism</keyword>
<dbReference type="Gene3D" id="2.30.38.10">
    <property type="entry name" value="Luciferase, Domain 3"/>
    <property type="match status" value="1"/>
</dbReference>
<evidence type="ECO:0000313" key="7">
    <source>
        <dbReference type="Proteomes" id="UP000823775"/>
    </source>
</evidence>
<name>A0ABS8WSQ6_DATST</name>
<sequence>MNTSTKLKRREILMADFQMPMPLVVVIDDLDSPTGIRLGELEYEQLVYQGNPEYAPESIDDEWDPITLNYTSGTTSEPKGVVYSLRCFFEHFEFDFGLGDGSNVVGYPLQHHYSRKSKGWGSTWSTPVKTTEATGPALVCEWQAKWNKLPWEDQAKLKARQGLGILTLADVDVKNFKTMQSVPRDGITTGEICLRGSSIMKGYLKNEK</sequence>
<comment type="caution">
    <text evidence="6">The sequence shown here is derived from an EMBL/GenBank/DDBJ whole genome shotgun (WGS) entry which is preliminary data.</text>
</comment>
<evidence type="ECO:0000256" key="3">
    <source>
        <dbReference type="ARBA" id="ARBA00022598"/>
    </source>
</evidence>
<proteinExistence type="inferred from homology"/>
<dbReference type="PANTHER" id="PTHR43859">
    <property type="entry name" value="ACYL-ACTIVATING ENZYME"/>
    <property type="match status" value="1"/>
</dbReference>
<dbReference type="Proteomes" id="UP000823775">
    <property type="component" value="Unassembled WGS sequence"/>
</dbReference>
<evidence type="ECO:0000259" key="5">
    <source>
        <dbReference type="Pfam" id="PF00501"/>
    </source>
</evidence>
<evidence type="ECO:0000256" key="1">
    <source>
        <dbReference type="ARBA" id="ARBA00004930"/>
    </source>
</evidence>
<dbReference type="Pfam" id="PF00501">
    <property type="entry name" value="AMP-binding"/>
    <property type="match status" value="1"/>
</dbReference>
<evidence type="ECO:0000256" key="2">
    <source>
        <dbReference type="ARBA" id="ARBA00006432"/>
    </source>
</evidence>
<gene>
    <name evidence="6" type="ORF">HAX54_052756</name>
</gene>
<organism evidence="6 7">
    <name type="scientific">Datura stramonium</name>
    <name type="common">Jimsonweed</name>
    <name type="synonym">Common thornapple</name>
    <dbReference type="NCBI Taxonomy" id="4076"/>
    <lineage>
        <taxon>Eukaryota</taxon>
        <taxon>Viridiplantae</taxon>
        <taxon>Streptophyta</taxon>
        <taxon>Embryophyta</taxon>
        <taxon>Tracheophyta</taxon>
        <taxon>Spermatophyta</taxon>
        <taxon>Magnoliopsida</taxon>
        <taxon>eudicotyledons</taxon>
        <taxon>Gunneridae</taxon>
        <taxon>Pentapetalae</taxon>
        <taxon>asterids</taxon>
        <taxon>lamiids</taxon>
        <taxon>Solanales</taxon>
        <taxon>Solanaceae</taxon>
        <taxon>Solanoideae</taxon>
        <taxon>Datureae</taxon>
        <taxon>Datura</taxon>
    </lineage>
</organism>
<dbReference type="SUPFAM" id="SSF56801">
    <property type="entry name" value="Acetyl-CoA synthetase-like"/>
    <property type="match status" value="1"/>
</dbReference>
<dbReference type="PANTHER" id="PTHR43859:SF35">
    <property type="entry name" value="BUTYRATE--COA LIGASE AAE11, PEROXISOMAL-LIKE"/>
    <property type="match status" value="1"/>
</dbReference>